<protein>
    <submittedName>
        <fullName evidence="1">Uncharacterized protein</fullName>
    </submittedName>
</protein>
<dbReference type="AlphaFoldDB" id="A0A1F7H2D5"/>
<dbReference type="Proteomes" id="UP000177913">
    <property type="component" value="Unassembled WGS sequence"/>
</dbReference>
<name>A0A1F7H2D5_9BACT</name>
<accession>A0A1F7H2D5</accession>
<evidence type="ECO:0000313" key="1">
    <source>
        <dbReference type="EMBL" id="OGK25285.1"/>
    </source>
</evidence>
<reference evidence="1 2" key="1">
    <citation type="journal article" date="2016" name="Nat. Commun.">
        <title>Thousands of microbial genomes shed light on interconnected biogeochemical processes in an aquifer system.</title>
        <authorList>
            <person name="Anantharaman K."/>
            <person name="Brown C.T."/>
            <person name="Hug L.A."/>
            <person name="Sharon I."/>
            <person name="Castelle C.J."/>
            <person name="Probst A.J."/>
            <person name="Thomas B.C."/>
            <person name="Singh A."/>
            <person name="Wilkins M.J."/>
            <person name="Karaoz U."/>
            <person name="Brodie E.L."/>
            <person name="Williams K.H."/>
            <person name="Hubbard S.S."/>
            <person name="Banfield J.F."/>
        </authorList>
    </citation>
    <scope>NUCLEOTIDE SEQUENCE [LARGE SCALE GENOMIC DNA]</scope>
</reference>
<evidence type="ECO:0000313" key="2">
    <source>
        <dbReference type="Proteomes" id="UP000177913"/>
    </source>
</evidence>
<dbReference type="EMBL" id="MFZO01000013">
    <property type="protein sequence ID" value="OGK25285.1"/>
    <property type="molecule type" value="Genomic_DNA"/>
</dbReference>
<sequence>MGYFGKLELKLKAQQLRKHGISVREIQRKLKVSRSSVSLWVRDIKLTKQQLQKLYQNKKTGGLKGSIIAAMNKVKARKKITQKLLEKGRKEVKRLSKRDRFIAGIALYFAEGNKVGNSVSFSNSDFRALKFMVDWLRNYCYVPEEKFRCSLYLHDNLNEGSAKRFWISLLKVPNSQFTKSYIVKSNHKRFRKTKHKNGVLRVTVSDVNLHRKIMGWISGVISV</sequence>
<proteinExistence type="predicted"/>
<organism evidence="1 2">
    <name type="scientific">Candidatus Roizmanbacteria bacterium RIFCSPHIGHO2_02_FULL_38_11</name>
    <dbReference type="NCBI Taxonomy" id="1802039"/>
    <lineage>
        <taxon>Bacteria</taxon>
        <taxon>Candidatus Roizmaniibacteriota</taxon>
    </lineage>
</organism>
<comment type="caution">
    <text evidence="1">The sequence shown here is derived from an EMBL/GenBank/DDBJ whole genome shotgun (WGS) entry which is preliminary data.</text>
</comment>
<gene>
    <name evidence="1" type="ORF">A3C25_00505</name>
</gene>